<dbReference type="AlphaFoldDB" id="A0A1I4HTV2"/>
<dbReference type="STRING" id="254406.SAMN04488042_101261"/>
<dbReference type="SUPFAM" id="SSF55729">
    <property type="entry name" value="Acyl-CoA N-acyltransferases (Nat)"/>
    <property type="match status" value="1"/>
</dbReference>
<accession>A0A1I4HTV2</accession>
<dbReference type="InterPro" id="IPR000182">
    <property type="entry name" value="GNAT_dom"/>
</dbReference>
<keyword evidence="2" id="KW-0012">Acyltransferase</keyword>
<organism evidence="4 5">
    <name type="scientific">Shimia aestuarii</name>
    <dbReference type="NCBI Taxonomy" id="254406"/>
    <lineage>
        <taxon>Bacteria</taxon>
        <taxon>Pseudomonadati</taxon>
        <taxon>Pseudomonadota</taxon>
        <taxon>Alphaproteobacteria</taxon>
        <taxon>Rhodobacterales</taxon>
        <taxon>Roseobacteraceae</taxon>
    </lineage>
</organism>
<protein>
    <submittedName>
        <fullName evidence="4">Ribosomal-protein-alanine N-acetyltransferase</fullName>
    </submittedName>
</protein>
<gene>
    <name evidence="4" type="ORF">SAMN04488042_101261</name>
</gene>
<evidence type="ECO:0000259" key="3">
    <source>
        <dbReference type="PROSITE" id="PS51186"/>
    </source>
</evidence>
<dbReference type="CDD" id="cd04301">
    <property type="entry name" value="NAT_SF"/>
    <property type="match status" value="1"/>
</dbReference>
<sequence length="137" mass="14926">MTPQALARLYAAAFADTRAWTAEEFSTLLNSPHVFSCVEQDGFAIGRVVADEAELLTIAVHPDARRDGLGHRLLSAFEDSARTRGATRAFLEVAEDNTAAMGLYSKAGYVVSGRRPYYYAKSDGTRVSACLMDKDLT</sequence>
<feature type="domain" description="N-acetyltransferase" evidence="3">
    <location>
        <begin position="1"/>
        <end position="137"/>
    </location>
</feature>
<evidence type="ECO:0000256" key="2">
    <source>
        <dbReference type="ARBA" id="ARBA00023315"/>
    </source>
</evidence>
<dbReference type="RefSeq" id="WP_093090141.1">
    <property type="nucleotide sequence ID" value="NZ_FOTQ01000001.1"/>
</dbReference>
<dbReference type="PROSITE" id="PS51186">
    <property type="entry name" value="GNAT"/>
    <property type="match status" value="1"/>
</dbReference>
<evidence type="ECO:0000313" key="5">
    <source>
        <dbReference type="Proteomes" id="UP000199144"/>
    </source>
</evidence>
<proteinExistence type="predicted"/>
<dbReference type="Pfam" id="PF00583">
    <property type="entry name" value="Acetyltransf_1"/>
    <property type="match status" value="1"/>
</dbReference>
<dbReference type="Gene3D" id="3.40.630.30">
    <property type="match status" value="1"/>
</dbReference>
<dbReference type="Proteomes" id="UP000199144">
    <property type="component" value="Unassembled WGS sequence"/>
</dbReference>
<reference evidence="4 5" key="1">
    <citation type="submission" date="2016-10" db="EMBL/GenBank/DDBJ databases">
        <authorList>
            <person name="de Groot N.N."/>
        </authorList>
    </citation>
    <scope>NUCLEOTIDE SEQUENCE [LARGE SCALE GENOMIC DNA]</scope>
    <source>
        <strain evidence="4 5">DSM 15283</strain>
    </source>
</reference>
<keyword evidence="5" id="KW-1185">Reference proteome</keyword>
<evidence type="ECO:0000256" key="1">
    <source>
        <dbReference type="ARBA" id="ARBA00022679"/>
    </source>
</evidence>
<dbReference type="GO" id="GO:0016747">
    <property type="term" value="F:acyltransferase activity, transferring groups other than amino-acyl groups"/>
    <property type="evidence" value="ECO:0007669"/>
    <property type="project" value="InterPro"/>
</dbReference>
<dbReference type="OrthoDB" id="9804026at2"/>
<dbReference type="PANTHER" id="PTHR43877">
    <property type="entry name" value="AMINOALKYLPHOSPHONATE N-ACETYLTRANSFERASE-RELATED-RELATED"/>
    <property type="match status" value="1"/>
</dbReference>
<keyword evidence="1 4" id="KW-0808">Transferase</keyword>
<evidence type="ECO:0000313" key="4">
    <source>
        <dbReference type="EMBL" id="SFL45464.1"/>
    </source>
</evidence>
<dbReference type="InterPro" id="IPR050832">
    <property type="entry name" value="Bact_Acetyltransf"/>
</dbReference>
<dbReference type="EMBL" id="FOTQ01000001">
    <property type="protein sequence ID" value="SFL45464.1"/>
    <property type="molecule type" value="Genomic_DNA"/>
</dbReference>
<dbReference type="InterPro" id="IPR016181">
    <property type="entry name" value="Acyl_CoA_acyltransferase"/>
</dbReference>
<name>A0A1I4HTV2_9RHOB</name>